<dbReference type="AlphaFoldDB" id="A0A7M3SW15"/>
<dbReference type="PROSITE" id="PS51084">
    <property type="entry name" value="HIT_2"/>
    <property type="match status" value="1"/>
</dbReference>
<evidence type="ECO:0000256" key="1">
    <source>
        <dbReference type="ARBA" id="ARBA00022741"/>
    </source>
</evidence>
<dbReference type="PANTHER" id="PTHR42997">
    <property type="entry name" value="HIT FAMILY HYDROLASE"/>
    <property type="match status" value="1"/>
</dbReference>
<dbReference type="InterPro" id="IPR036265">
    <property type="entry name" value="HIT-like_sf"/>
</dbReference>
<dbReference type="Pfam" id="PF01230">
    <property type="entry name" value="HIT"/>
    <property type="match status" value="1"/>
</dbReference>
<dbReference type="InterPro" id="IPR052908">
    <property type="entry name" value="AP-4-A_phosphorylase"/>
</dbReference>
<sequence>MTEEPDYSTDDFVLPGVPDAFQRMWTPHRKAYVSGGQQDYTENSCPFCAAPGRSDQDSLIVYRGEHVFVVLNLYPYNPGHLLVCPYRHVSNFDEIDSEETAEMSACVQTAMRVLRQTSNAAGFNMGMNQGKVGGAGIAAHLHEHVIPRWNGDTNFLPIVAGTKTVTQTLDEIRHLVAEAWPSDLANPNDDQ</sequence>
<feature type="binding site" evidence="3">
    <location>
        <position position="144"/>
    </location>
    <ligand>
        <name>substrate</name>
    </ligand>
</feature>
<dbReference type="InterPro" id="IPR011146">
    <property type="entry name" value="HIT-like"/>
</dbReference>
<feature type="active site" description="Tele-AMP-histidine intermediate" evidence="2">
    <location>
        <position position="142"/>
    </location>
</feature>
<accession>A0A7M3SW15</accession>
<dbReference type="SUPFAM" id="SSF54197">
    <property type="entry name" value="HIT-like"/>
    <property type="match status" value="1"/>
</dbReference>
<proteinExistence type="predicted"/>
<feature type="domain" description="HIT" evidence="5">
    <location>
        <begin position="47"/>
        <end position="155"/>
    </location>
</feature>
<dbReference type="CDD" id="cd01275">
    <property type="entry name" value="FHIT"/>
    <property type="match status" value="1"/>
</dbReference>
<organism evidence="6 7">
    <name type="scientific">Rothia koreensis</name>
    <dbReference type="NCBI Taxonomy" id="592378"/>
    <lineage>
        <taxon>Bacteria</taxon>
        <taxon>Bacillati</taxon>
        <taxon>Actinomycetota</taxon>
        <taxon>Actinomycetes</taxon>
        <taxon>Micrococcales</taxon>
        <taxon>Micrococcaceae</taxon>
        <taxon>Rothia</taxon>
    </lineage>
</organism>
<dbReference type="RefSeq" id="WP_129315854.1">
    <property type="nucleotide sequence ID" value="NZ_JBFCQO010000001.1"/>
</dbReference>
<keyword evidence="1" id="KW-0547">Nucleotide-binding</keyword>
<dbReference type="InterPro" id="IPR039383">
    <property type="entry name" value="FHIT"/>
</dbReference>
<evidence type="ECO:0000256" key="3">
    <source>
        <dbReference type="PIRSR" id="PIRSR639383-2"/>
    </source>
</evidence>
<evidence type="ECO:0000313" key="7">
    <source>
        <dbReference type="Proteomes" id="UP000462152"/>
    </source>
</evidence>
<dbReference type="Gene3D" id="3.30.428.10">
    <property type="entry name" value="HIT-like"/>
    <property type="match status" value="1"/>
</dbReference>
<reference evidence="6 7" key="1">
    <citation type="submission" date="2019-12" db="EMBL/GenBank/DDBJ databases">
        <authorList>
            <person name="Li J."/>
            <person name="Shi Y."/>
            <person name="Xu G."/>
            <person name="Xiao D."/>
            <person name="Ran X."/>
        </authorList>
    </citation>
    <scope>NUCLEOTIDE SEQUENCE [LARGE SCALE GENOMIC DNA]</scope>
    <source>
        <strain evidence="6 7">JCM 15915</strain>
    </source>
</reference>
<evidence type="ECO:0000256" key="2">
    <source>
        <dbReference type="PIRSR" id="PIRSR639383-1"/>
    </source>
</evidence>
<feature type="short sequence motif" description="Histidine triad motif" evidence="4">
    <location>
        <begin position="140"/>
        <end position="144"/>
    </location>
</feature>
<dbReference type="GO" id="GO:0003824">
    <property type="term" value="F:catalytic activity"/>
    <property type="evidence" value="ECO:0007669"/>
    <property type="project" value="InterPro"/>
</dbReference>
<dbReference type="Proteomes" id="UP000462152">
    <property type="component" value="Unassembled WGS sequence"/>
</dbReference>
<comment type="caution">
    <text evidence="6">The sequence shown here is derived from an EMBL/GenBank/DDBJ whole genome shotgun (WGS) entry which is preliminary data.</text>
</comment>
<gene>
    <name evidence="6" type="ORF">GMA10_12300</name>
</gene>
<name>A0A7M3SW15_9MICC</name>
<evidence type="ECO:0000256" key="4">
    <source>
        <dbReference type="PROSITE-ProRule" id="PRU00464"/>
    </source>
</evidence>
<dbReference type="EMBL" id="WOGT01000011">
    <property type="protein sequence ID" value="MUN55980.1"/>
    <property type="molecule type" value="Genomic_DNA"/>
</dbReference>
<evidence type="ECO:0000259" key="5">
    <source>
        <dbReference type="PROSITE" id="PS51084"/>
    </source>
</evidence>
<dbReference type="GO" id="GO:0000166">
    <property type="term" value="F:nucleotide binding"/>
    <property type="evidence" value="ECO:0007669"/>
    <property type="project" value="UniProtKB-KW"/>
</dbReference>
<evidence type="ECO:0000313" key="6">
    <source>
        <dbReference type="EMBL" id="MUN55980.1"/>
    </source>
</evidence>
<feature type="binding site" evidence="3">
    <location>
        <position position="72"/>
    </location>
    <ligand>
        <name>substrate</name>
    </ligand>
</feature>
<dbReference type="PANTHER" id="PTHR42997:SF1">
    <property type="entry name" value="AP-4-A PHOSPHORYLASE"/>
    <property type="match status" value="1"/>
</dbReference>
<dbReference type="OrthoDB" id="9784774at2"/>
<protein>
    <submittedName>
        <fullName evidence="6">HIT domain-containing protein</fullName>
    </submittedName>
</protein>
<keyword evidence="7" id="KW-1185">Reference proteome</keyword>